<organism evidence="1 2">
    <name type="scientific">Acetobacter okinawensis</name>
    <dbReference type="NCBI Taxonomy" id="1076594"/>
    <lineage>
        <taxon>Bacteria</taxon>
        <taxon>Pseudomonadati</taxon>
        <taxon>Pseudomonadota</taxon>
        <taxon>Alphaproteobacteria</taxon>
        <taxon>Acetobacterales</taxon>
        <taxon>Acetobacteraceae</taxon>
        <taxon>Acetobacter</taxon>
    </lineage>
</organism>
<proteinExistence type="predicted"/>
<evidence type="ECO:0000313" key="1">
    <source>
        <dbReference type="EMBL" id="OUJ10816.1"/>
    </source>
</evidence>
<sequence length="79" mass="8460">MRRACGWLDGFVGGFCAGLMAAKPPYNRLYATGLARGHYVPGKATAFPTTWRLGGAAASLHAVRGAVCHSVLSRCFVWF</sequence>
<protein>
    <submittedName>
        <fullName evidence="1">Uncharacterized protein</fullName>
    </submittedName>
</protein>
<dbReference type="AlphaFoldDB" id="A0A252BRU0"/>
<evidence type="ECO:0000313" key="2">
    <source>
        <dbReference type="Proteomes" id="UP000194931"/>
    </source>
</evidence>
<keyword evidence="2" id="KW-1185">Reference proteome</keyword>
<name>A0A252BRU0_9PROT</name>
<comment type="caution">
    <text evidence="1">The sequence shown here is derived from an EMBL/GenBank/DDBJ whole genome shotgun (WGS) entry which is preliminary data.</text>
</comment>
<gene>
    <name evidence="1" type="ORF">HK26_08155</name>
</gene>
<reference evidence="2" key="1">
    <citation type="submission" date="2014-06" db="EMBL/GenBank/DDBJ databases">
        <authorList>
            <person name="Winans N.J."/>
            <person name="Newell P.D."/>
            <person name="Douglas A.E."/>
        </authorList>
    </citation>
    <scope>NUCLEOTIDE SEQUENCE [LARGE SCALE GENOMIC DNA]</scope>
</reference>
<dbReference type="Proteomes" id="UP000194931">
    <property type="component" value="Unassembled WGS sequence"/>
</dbReference>
<dbReference type="EMBL" id="JOPJ01000039">
    <property type="protein sequence ID" value="OUJ10816.1"/>
    <property type="molecule type" value="Genomic_DNA"/>
</dbReference>
<accession>A0A252BRU0</accession>